<dbReference type="EMBL" id="CM047583">
    <property type="protein sequence ID" value="KAI9913352.1"/>
    <property type="molecule type" value="Genomic_DNA"/>
</dbReference>
<accession>A0ACC0W491</accession>
<evidence type="ECO:0000313" key="2">
    <source>
        <dbReference type="Proteomes" id="UP001163321"/>
    </source>
</evidence>
<organism evidence="1 2">
    <name type="scientific">Peronosclerospora sorghi</name>
    <dbReference type="NCBI Taxonomy" id="230839"/>
    <lineage>
        <taxon>Eukaryota</taxon>
        <taxon>Sar</taxon>
        <taxon>Stramenopiles</taxon>
        <taxon>Oomycota</taxon>
        <taxon>Peronosporomycetes</taxon>
        <taxon>Peronosporales</taxon>
        <taxon>Peronosporaceae</taxon>
        <taxon>Peronosclerospora</taxon>
    </lineage>
</organism>
<dbReference type="Proteomes" id="UP001163321">
    <property type="component" value="Chromosome 4"/>
</dbReference>
<name>A0ACC0W491_9STRA</name>
<proteinExistence type="predicted"/>
<evidence type="ECO:0000313" key="1">
    <source>
        <dbReference type="EMBL" id="KAI9913352.1"/>
    </source>
</evidence>
<sequence>MRSGSKPYRFVLLIVVDSSYGTISNTSQCFSFPSIVTKSSSISTALMKSESRFKFRISSTRNLILDGAWFAERPQ</sequence>
<reference evidence="1 2" key="1">
    <citation type="journal article" date="2022" name="bioRxiv">
        <title>The genome of the oomycete Peronosclerospora sorghi, a cosmopolitan pathogen of maize and sorghum, is inflated with dispersed pseudogenes.</title>
        <authorList>
            <person name="Fletcher K."/>
            <person name="Martin F."/>
            <person name="Isakeit T."/>
            <person name="Cavanaugh K."/>
            <person name="Magill C."/>
            <person name="Michelmore R."/>
        </authorList>
    </citation>
    <scope>NUCLEOTIDE SEQUENCE [LARGE SCALE GENOMIC DNA]</scope>
    <source>
        <strain evidence="1">P6</strain>
    </source>
</reference>
<gene>
    <name evidence="1" type="ORF">PsorP6_005579</name>
</gene>
<keyword evidence="2" id="KW-1185">Reference proteome</keyword>
<protein>
    <submittedName>
        <fullName evidence="1">Uncharacterized protein</fullName>
    </submittedName>
</protein>
<comment type="caution">
    <text evidence="1">The sequence shown here is derived from an EMBL/GenBank/DDBJ whole genome shotgun (WGS) entry which is preliminary data.</text>
</comment>